<evidence type="ECO:0000313" key="2">
    <source>
        <dbReference type="EMBL" id="MXN21181.1"/>
    </source>
</evidence>
<dbReference type="Pfam" id="PF09956">
    <property type="entry name" value="Phage_cement_2"/>
    <property type="match status" value="1"/>
</dbReference>
<feature type="region of interest" description="Disordered" evidence="1">
    <location>
        <begin position="92"/>
        <end position="111"/>
    </location>
</feature>
<protein>
    <submittedName>
        <fullName evidence="2">DUF2190 family protein</fullName>
    </submittedName>
</protein>
<dbReference type="Proteomes" id="UP000477911">
    <property type="component" value="Unassembled WGS sequence"/>
</dbReference>
<dbReference type="AlphaFoldDB" id="A0A6L7GAV6"/>
<sequence length="111" mass="11358">MKTYIQPGENLTLPAPYDVVAGGGVLVGKIFGVAQAPATSGEDVVLVRRGVFEIAKTSAQAWTVGAAIYWDDTNQLCTTEATDTVLIGAATAEASDPSSTGSVLLDGSLRA</sequence>
<dbReference type="RefSeq" id="WP_160897292.1">
    <property type="nucleotide sequence ID" value="NZ_WUMU01000053.1"/>
</dbReference>
<organism evidence="2 3">
    <name type="scientific">Pseudooceanicola albus</name>
    <dbReference type="NCBI Taxonomy" id="2692189"/>
    <lineage>
        <taxon>Bacteria</taxon>
        <taxon>Pseudomonadati</taxon>
        <taxon>Pseudomonadota</taxon>
        <taxon>Alphaproteobacteria</taxon>
        <taxon>Rhodobacterales</taxon>
        <taxon>Paracoccaceae</taxon>
        <taxon>Pseudooceanicola</taxon>
    </lineage>
</organism>
<dbReference type="EMBL" id="WUMU01000053">
    <property type="protein sequence ID" value="MXN21181.1"/>
    <property type="molecule type" value="Genomic_DNA"/>
</dbReference>
<name>A0A6L7GAV6_9RHOB</name>
<proteinExistence type="predicted"/>
<evidence type="ECO:0000256" key="1">
    <source>
        <dbReference type="SAM" id="MobiDB-lite"/>
    </source>
</evidence>
<gene>
    <name evidence="2" type="ORF">GR170_25465</name>
</gene>
<evidence type="ECO:0000313" key="3">
    <source>
        <dbReference type="Proteomes" id="UP000477911"/>
    </source>
</evidence>
<comment type="caution">
    <text evidence="2">The sequence shown here is derived from an EMBL/GenBank/DDBJ whole genome shotgun (WGS) entry which is preliminary data.</text>
</comment>
<keyword evidence="3" id="KW-1185">Reference proteome</keyword>
<accession>A0A6L7GAV6</accession>
<dbReference type="InterPro" id="IPR011231">
    <property type="entry name" value="Phage_VT1-Sakai_H0018"/>
</dbReference>
<reference evidence="2 3" key="1">
    <citation type="submission" date="2019-12" db="EMBL/GenBank/DDBJ databases">
        <authorList>
            <person name="Li M."/>
        </authorList>
    </citation>
    <scope>NUCLEOTIDE SEQUENCE [LARGE SCALE GENOMIC DNA]</scope>
    <source>
        <strain evidence="2 3">GBMRC 2024</strain>
    </source>
</reference>